<feature type="coiled-coil region" evidence="6">
    <location>
        <begin position="185"/>
        <end position="212"/>
    </location>
</feature>
<evidence type="ECO:0000256" key="1">
    <source>
        <dbReference type="ARBA" id="ARBA00003416"/>
    </source>
</evidence>
<protein>
    <recommendedName>
        <fullName evidence="3">DNA recombination protein RmuC homolog</fullName>
    </recommendedName>
</protein>
<dbReference type="STRING" id="1117702.AQZ52_06310"/>
<dbReference type="InterPro" id="IPR003798">
    <property type="entry name" value="DNA_recombination_RmuC"/>
</dbReference>
<comment type="similarity">
    <text evidence="2">Belongs to the RmuC family.</text>
</comment>
<organism evidence="8 9">
    <name type="scientific">Novosphingobium fuchskuhlense</name>
    <dbReference type="NCBI Taxonomy" id="1117702"/>
    <lineage>
        <taxon>Bacteria</taxon>
        <taxon>Pseudomonadati</taxon>
        <taxon>Pseudomonadota</taxon>
        <taxon>Alphaproteobacteria</taxon>
        <taxon>Sphingomonadales</taxon>
        <taxon>Sphingomonadaceae</taxon>
        <taxon>Novosphingobium</taxon>
    </lineage>
</organism>
<comment type="function">
    <text evidence="1">Involved in DNA recombination.</text>
</comment>
<evidence type="ECO:0000256" key="4">
    <source>
        <dbReference type="ARBA" id="ARBA00023054"/>
    </source>
</evidence>
<accession>A0A117UXS6</accession>
<dbReference type="RefSeq" id="WP_067907383.1">
    <property type="nucleotide sequence ID" value="NZ_KQ954244.1"/>
</dbReference>
<dbReference type="Proteomes" id="UP000058012">
    <property type="component" value="Unassembled WGS sequence"/>
</dbReference>
<evidence type="ECO:0000256" key="2">
    <source>
        <dbReference type="ARBA" id="ARBA00009840"/>
    </source>
</evidence>
<evidence type="ECO:0000313" key="9">
    <source>
        <dbReference type="Proteomes" id="UP000058012"/>
    </source>
</evidence>
<evidence type="ECO:0000256" key="7">
    <source>
        <dbReference type="SAM" id="MobiDB-lite"/>
    </source>
</evidence>
<evidence type="ECO:0000256" key="3">
    <source>
        <dbReference type="ARBA" id="ARBA00021840"/>
    </source>
</evidence>
<keyword evidence="9" id="KW-1185">Reference proteome</keyword>
<evidence type="ECO:0000313" key="8">
    <source>
        <dbReference type="EMBL" id="KUR72823.1"/>
    </source>
</evidence>
<name>A0A117UXS6_9SPHN</name>
<keyword evidence="5" id="KW-0233">DNA recombination</keyword>
<feature type="region of interest" description="Disordered" evidence="7">
    <location>
        <begin position="482"/>
        <end position="506"/>
    </location>
</feature>
<dbReference type="OrthoDB" id="370725at2"/>
<dbReference type="Pfam" id="PF02646">
    <property type="entry name" value="RmuC"/>
    <property type="match status" value="1"/>
</dbReference>
<dbReference type="PANTHER" id="PTHR30563:SF0">
    <property type="entry name" value="DNA RECOMBINATION PROTEIN RMUC"/>
    <property type="match status" value="1"/>
</dbReference>
<dbReference type="GO" id="GO:0006310">
    <property type="term" value="P:DNA recombination"/>
    <property type="evidence" value="ECO:0007669"/>
    <property type="project" value="UniProtKB-KW"/>
</dbReference>
<dbReference type="EMBL" id="LLZS01000003">
    <property type="protein sequence ID" value="KUR72823.1"/>
    <property type="molecule type" value="Genomic_DNA"/>
</dbReference>
<evidence type="ECO:0000256" key="6">
    <source>
        <dbReference type="SAM" id="Coils"/>
    </source>
</evidence>
<proteinExistence type="inferred from homology"/>
<comment type="caution">
    <text evidence="8">The sequence shown here is derived from an EMBL/GenBank/DDBJ whole genome shotgun (WGS) entry which is preliminary data.</text>
</comment>
<feature type="coiled-coil region" evidence="6">
    <location>
        <begin position="98"/>
        <end position="139"/>
    </location>
</feature>
<gene>
    <name evidence="8" type="ORF">AQZ52_06310</name>
</gene>
<sequence>MDTTLVFVFLIVALLAGLAVGWFLGVRPMAELQARLAARDAEAKELDEKFRRAITELAAASVKAGQHDALAADVAAVREERDTLAAQFAATQERAADADRMRGELATLRADREALRAELERMKADAENFAEQKRLLIEAQETLRKEFENAGHKVLERAQEAFLARANARFAESEKTSEARLQAVLEPVGARLEKYEQQVQELEAKRVDAFGQLTGLIEGMRQGQEAVRTAALQLGNSLRNGPKTRGRWGELQLRNVLEQCGLAEHTDFVTEHSVDTEDGRLRPDAIVKVPGNKILVIDAKVSLNAYQDAFEAADDDARAVALTAHVQSMRGHIQTLGAKSYQSQFEEAPDYVLMFVPGEHFIAAALERDPTLWDFAFERRVLLASPTNLVAIARTVAQVWRQDGLAREAREIGRMGGELYDRLAVAAEHLKRVGSGLDSAVGHYNKFVGSFERNVLSAGRRLRDKHIEIGKREIEDVPLVETAPRHGDADGGPKLALVEPDGEAAE</sequence>
<keyword evidence="4 6" id="KW-0175">Coiled coil</keyword>
<evidence type="ECO:0000256" key="5">
    <source>
        <dbReference type="ARBA" id="ARBA00023172"/>
    </source>
</evidence>
<dbReference type="AlphaFoldDB" id="A0A117UXS6"/>
<dbReference type="PANTHER" id="PTHR30563">
    <property type="entry name" value="DNA RECOMBINATION PROTEIN RMUC"/>
    <property type="match status" value="1"/>
</dbReference>
<reference evidence="8 9" key="1">
    <citation type="submission" date="2015-10" db="EMBL/GenBank/DDBJ databases">
        <title>Draft genome sequence of Novosphingobium fuchskuhlense DSM 25065 isolated from a surface water sample of the southwest basin of Lake Grosse Fuchskuhle.</title>
        <authorList>
            <person name="Ruckert C."/>
            <person name="Winkler A."/>
            <person name="Glaeser J."/>
            <person name="Grossart H.-P."/>
            <person name="Kalinowski J."/>
            <person name="Glaeser S."/>
        </authorList>
    </citation>
    <scope>NUCLEOTIDE SEQUENCE [LARGE SCALE GENOMIC DNA]</scope>
    <source>
        <strain evidence="8 9">FNE08-7</strain>
    </source>
</reference>